<keyword evidence="6" id="KW-1185">Reference proteome</keyword>
<proteinExistence type="predicted"/>
<evidence type="ECO:0000256" key="2">
    <source>
        <dbReference type="SAM" id="MobiDB-lite"/>
    </source>
</evidence>
<feature type="transmembrane region" description="Helical" evidence="3">
    <location>
        <begin position="52"/>
        <end position="80"/>
    </location>
</feature>
<protein>
    <recommendedName>
        <fullName evidence="4">Major facilitator superfamily (MFS) profile domain-containing protein</fullName>
    </recommendedName>
</protein>
<accession>A0A0D2FMG4</accession>
<feature type="transmembrane region" description="Helical" evidence="3">
    <location>
        <begin position="100"/>
        <end position="117"/>
    </location>
</feature>
<keyword evidence="3" id="KW-0812">Transmembrane</keyword>
<dbReference type="PROSITE" id="PS50850">
    <property type="entry name" value="MFS"/>
    <property type="match status" value="1"/>
</dbReference>
<gene>
    <name evidence="5" type="ORF">Z519_11481</name>
</gene>
<reference evidence="5" key="1">
    <citation type="submission" date="2015-01" db="EMBL/GenBank/DDBJ databases">
        <title>The Genome Sequence of Cladophialophora bantiana CBS 173.52.</title>
        <authorList>
            <consortium name="The Broad Institute Genomics Platform"/>
            <person name="Cuomo C."/>
            <person name="de Hoog S."/>
            <person name="Gorbushina A."/>
            <person name="Stielow B."/>
            <person name="Teixiera M."/>
            <person name="Abouelleil A."/>
            <person name="Chapman S.B."/>
            <person name="Priest M."/>
            <person name="Young S.K."/>
            <person name="Wortman J."/>
            <person name="Nusbaum C."/>
            <person name="Birren B."/>
        </authorList>
    </citation>
    <scope>NUCLEOTIDE SEQUENCE [LARGE SCALE GENOMIC DNA]</scope>
    <source>
        <strain evidence="5">CBS 173.52</strain>
    </source>
</reference>
<comment type="subcellular location">
    <subcellularLocation>
        <location evidence="1">Membrane</location>
        <topology evidence="1">Multi-pass membrane protein</topology>
    </subcellularLocation>
</comment>
<evidence type="ECO:0000313" key="5">
    <source>
        <dbReference type="EMBL" id="KIW87897.1"/>
    </source>
</evidence>
<dbReference type="GO" id="GO:0016020">
    <property type="term" value="C:membrane"/>
    <property type="evidence" value="ECO:0007669"/>
    <property type="project" value="UniProtKB-SubCell"/>
</dbReference>
<dbReference type="GeneID" id="27704409"/>
<dbReference type="InterPro" id="IPR020846">
    <property type="entry name" value="MFS_dom"/>
</dbReference>
<feature type="compositionally biased region" description="Polar residues" evidence="2">
    <location>
        <begin position="1"/>
        <end position="10"/>
    </location>
</feature>
<dbReference type="OrthoDB" id="2587356at2759"/>
<evidence type="ECO:0000259" key="4">
    <source>
        <dbReference type="PROSITE" id="PS50850"/>
    </source>
</evidence>
<feature type="region of interest" description="Disordered" evidence="2">
    <location>
        <begin position="1"/>
        <end position="29"/>
    </location>
</feature>
<organism evidence="5 6">
    <name type="scientific">Cladophialophora bantiana (strain ATCC 10958 / CBS 173.52 / CDC B-1940 / NIH 8579)</name>
    <name type="common">Xylohypha bantiana</name>
    <dbReference type="NCBI Taxonomy" id="1442370"/>
    <lineage>
        <taxon>Eukaryota</taxon>
        <taxon>Fungi</taxon>
        <taxon>Dikarya</taxon>
        <taxon>Ascomycota</taxon>
        <taxon>Pezizomycotina</taxon>
        <taxon>Eurotiomycetes</taxon>
        <taxon>Chaetothyriomycetidae</taxon>
        <taxon>Chaetothyriales</taxon>
        <taxon>Herpotrichiellaceae</taxon>
        <taxon>Cladophialophora</taxon>
    </lineage>
</organism>
<evidence type="ECO:0000256" key="1">
    <source>
        <dbReference type="ARBA" id="ARBA00004141"/>
    </source>
</evidence>
<dbReference type="VEuPathDB" id="FungiDB:Z519_11481"/>
<dbReference type="Proteomes" id="UP000053789">
    <property type="component" value="Unassembled WGS sequence"/>
</dbReference>
<dbReference type="GO" id="GO:0022857">
    <property type="term" value="F:transmembrane transporter activity"/>
    <property type="evidence" value="ECO:0007669"/>
    <property type="project" value="InterPro"/>
</dbReference>
<dbReference type="AlphaFoldDB" id="A0A0D2FMG4"/>
<feature type="domain" description="Major facilitator superfamily (MFS) profile" evidence="4">
    <location>
        <begin position="51"/>
        <end position="119"/>
    </location>
</feature>
<dbReference type="EMBL" id="KN847001">
    <property type="protein sequence ID" value="KIW87897.1"/>
    <property type="molecule type" value="Genomic_DNA"/>
</dbReference>
<keyword evidence="3" id="KW-0472">Membrane</keyword>
<sequence>MELQPVSKSGATADRLEDQQAPDRSFAPKTQDAHEAALIDADVKIHVTKSTYLAVFFLGFTFQPSLTFICLFVFPVVVPIEMELQGSTYNSNWLASSRSLAGSIAFALAGQMSNYFGRR</sequence>
<dbReference type="RefSeq" id="XP_016614566.1">
    <property type="nucleotide sequence ID" value="XM_016769193.1"/>
</dbReference>
<keyword evidence="3" id="KW-1133">Transmembrane helix</keyword>
<name>A0A0D2FMG4_CLAB1</name>
<dbReference type="HOGENOM" id="CLU_2061237_0_0_1"/>
<evidence type="ECO:0000313" key="6">
    <source>
        <dbReference type="Proteomes" id="UP000053789"/>
    </source>
</evidence>
<evidence type="ECO:0000256" key="3">
    <source>
        <dbReference type="SAM" id="Phobius"/>
    </source>
</evidence>